<protein>
    <recommendedName>
        <fullName evidence="3">HD domain-containing protein</fullName>
    </recommendedName>
</protein>
<accession>A0AAD5X9Y7</accession>
<dbReference type="SUPFAM" id="SSF109604">
    <property type="entry name" value="HD-domain/PDEase-like"/>
    <property type="match status" value="1"/>
</dbReference>
<dbReference type="PANTHER" id="PTHR21174:SF0">
    <property type="entry name" value="HD PHOSPHOHYDROLASE FAMILY PROTEIN-RELATED"/>
    <property type="match status" value="1"/>
</dbReference>
<reference evidence="1" key="1">
    <citation type="submission" date="2020-05" db="EMBL/GenBank/DDBJ databases">
        <title>Phylogenomic resolution of chytrid fungi.</title>
        <authorList>
            <person name="Stajich J.E."/>
            <person name="Amses K."/>
            <person name="Simmons R."/>
            <person name="Seto K."/>
            <person name="Myers J."/>
            <person name="Bonds A."/>
            <person name="Quandt C.A."/>
            <person name="Barry K."/>
            <person name="Liu P."/>
            <person name="Grigoriev I."/>
            <person name="Longcore J.E."/>
            <person name="James T.Y."/>
        </authorList>
    </citation>
    <scope>NUCLEOTIDE SEQUENCE</scope>
    <source>
        <strain evidence="1">JEL0513</strain>
    </source>
</reference>
<dbReference type="InterPro" id="IPR009218">
    <property type="entry name" value="HD_phosphohydro"/>
</dbReference>
<dbReference type="AlphaFoldDB" id="A0AAD5X9Y7"/>
<proteinExistence type="predicted"/>
<organism evidence="1 2">
    <name type="scientific">Physocladia obscura</name>
    <dbReference type="NCBI Taxonomy" id="109957"/>
    <lineage>
        <taxon>Eukaryota</taxon>
        <taxon>Fungi</taxon>
        <taxon>Fungi incertae sedis</taxon>
        <taxon>Chytridiomycota</taxon>
        <taxon>Chytridiomycota incertae sedis</taxon>
        <taxon>Chytridiomycetes</taxon>
        <taxon>Chytridiales</taxon>
        <taxon>Chytriomycetaceae</taxon>
        <taxon>Physocladia</taxon>
    </lineage>
</organism>
<dbReference type="Proteomes" id="UP001211907">
    <property type="component" value="Unassembled WGS sequence"/>
</dbReference>
<sequence length="233" mass="26598">MADLQHFDEVWGELIGRNGKAEEWRVCIHVAYSQPSRSYHTQRHIATLTTLAYKHMHLIDFATLPVVLLLAIAFHDIVYDPLRSDNEIQSVVQFDSFLDDMTTAQPLPPATFNISPPDAALVRQIILSTISHTVAVATADPRHILMCGFFLDLDLSILATPEWDAYVEYAGQIRSEYLCYDNAVFTEGRIGVLQKFLGRDVLYFTPQLKEMWEETARANIWREIEELKGGKNE</sequence>
<evidence type="ECO:0000313" key="1">
    <source>
        <dbReference type="EMBL" id="KAJ3086010.1"/>
    </source>
</evidence>
<dbReference type="EMBL" id="JADGJH010004386">
    <property type="protein sequence ID" value="KAJ3086010.1"/>
    <property type="molecule type" value="Genomic_DNA"/>
</dbReference>
<gene>
    <name evidence="1" type="ORF">HK100_008841</name>
</gene>
<name>A0AAD5X9Y7_9FUNG</name>
<keyword evidence="2" id="KW-1185">Reference proteome</keyword>
<dbReference type="PANTHER" id="PTHR21174">
    <property type="match status" value="1"/>
</dbReference>
<evidence type="ECO:0000313" key="2">
    <source>
        <dbReference type="Proteomes" id="UP001211907"/>
    </source>
</evidence>
<feature type="non-terminal residue" evidence="1">
    <location>
        <position position="233"/>
    </location>
</feature>
<dbReference type="PIRSF" id="PIRSF035170">
    <property type="entry name" value="HD_phosphohydro"/>
    <property type="match status" value="1"/>
</dbReference>
<comment type="caution">
    <text evidence="1">The sequence shown here is derived from an EMBL/GenBank/DDBJ whole genome shotgun (WGS) entry which is preliminary data.</text>
</comment>
<evidence type="ECO:0008006" key="3">
    <source>
        <dbReference type="Google" id="ProtNLM"/>
    </source>
</evidence>